<keyword evidence="2" id="KW-1185">Reference proteome</keyword>
<dbReference type="EMBL" id="JANBUK010000025">
    <property type="protein sequence ID" value="KAJ2792462.1"/>
    <property type="molecule type" value="Genomic_DNA"/>
</dbReference>
<organism evidence="1 2">
    <name type="scientific">Coemansia linderi</name>
    <dbReference type="NCBI Taxonomy" id="2663919"/>
    <lineage>
        <taxon>Eukaryota</taxon>
        <taxon>Fungi</taxon>
        <taxon>Fungi incertae sedis</taxon>
        <taxon>Zoopagomycota</taxon>
        <taxon>Kickxellomycotina</taxon>
        <taxon>Kickxellomycetes</taxon>
        <taxon>Kickxellales</taxon>
        <taxon>Kickxellaceae</taxon>
        <taxon>Coemansia</taxon>
    </lineage>
</organism>
<comment type="caution">
    <text evidence="1">The sequence shown here is derived from an EMBL/GenBank/DDBJ whole genome shotgun (WGS) entry which is preliminary data.</text>
</comment>
<name>A0ACC1KNN9_9FUNG</name>
<accession>A0ACC1KNN9</accession>
<reference evidence="1" key="1">
    <citation type="submission" date="2022-07" db="EMBL/GenBank/DDBJ databases">
        <title>Phylogenomic reconstructions and comparative analyses of Kickxellomycotina fungi.</title>
        <authorList>
            <person name="Reynolds N.K."/>
            <person name="Stajich J.E."/>
            <person name="Barry K."/>
            <person name="Grigoriev I.V."/>
            <person name="Crous P."/>
            <person name="Smith M.E."/>
        </authorList>
    </citation>
    <scope>NUCLEOTIDE SEQUENCE</scope>
    <source>
        <strain evidence="1">BCRC 34191</strain>
    </source>
</reference>
<evidence type="ECO:0000313" key="1">
    <source>
        <dbReference type="EMBL" id="KAJ2792462.1"/>
    </source>
</evidence>
<protein>
    <submittedName>
        <fullName evidence="1">U1 snRNP protein</fullName>
    </submittedName>
</protein>
<sequence length="599" mass="69701">MESLDRPGGQSASWVEYTSPAGRAYYYNPATKKTTWEKPDELKSEQERLSVWKEYAKDGRAYWYNTETKKSTWTRPAELGDPASKPPAVAQAGPPVVRPSSPVPEQPRRAVPVAVERMPRREYRTQEEAEAAFLALLATHGVGSTWTWEQALREIVSDSDYRALKTLAERKDAFHKYTGKLREKEREEARVRAQQQREKFFDMMRELPISEVTRFRKVRCLTAEHPAFVEAGKDGERLFDEFMDLFIRDTRDRRRAAHDEGMRVLAAHLAGLKISAKWSDVKGELLDRFSHLLMPALKTETPPLDTPYMYGAPVDPECGLSLIDFMDAYDRAITDAERREAEGRQKEKDGVLRIQSQYRNAFRQLLEEHRAQITPASTWTQFFPLIKTDHRYIDLLGQPGSSPLELFWDHVELLEEDVYRERKRLESAMRDAGFRVHVDTAREEVKSFAAEFYHVPDYFDYIYEQLLMKARHKKEEEDERILRQHRRMLDDLRYALYDLVPRISADATWDEEKSRVERLPEFRALDDEPAARLVFDRVVERERESRKSARSRDADAHKRSRSPSTGPPDSRAARRRTSTDNGMPANAHDSELEEGEMVL</sequence>
<evidence type="ECO:0000313" key="2">
    <source>
        <dbReference type="Proteomes" id="UP001140066"/>
    </source>
</evidence>
<dbReference type="Proteomes" id="UP001140066">
    <property type="component" value="Unassembled WGS sequence"/>
</dbReference>
<gene>
    <name evidence="1" type="primary">PRP40</name>
    <name evidence="1" type="ORF">GGI18_000383</name>
</gene>
<proteinExistence type="predicted"/>